<keyword evidence="1" id="KW-0479">Metal-binding</keyword>
<evidence type="ECO:0000259" key="7">
    <source>
        <dbReference type="PROSITE" id="PS50089"/>
    </source>
</evidence>
<evidence type="ECO:0000256" key="2">
    <source>
        <dbReference type="ARBA" id="ARBA00022771"/>
    </source>
</evidence>
<evidence type="ECO:0000256" key="6">
    <source>
        <dbReference type="SAM" id="MobiDB-lite"/>
    </source>
</evidence>
<dbReference type="Proteomes" id="UP000187406">
    <property type="component" value="Unassembled WGS sequence"/>
</dbReference>
<evidence type="ECO:0000313" key="8">
    <source>
        <dbReference type="EMBL" id="GAV85473.1"/>
    </source>
</evidence>
<dbReference type="InterPro" id="IPR011016">
    <property type="entry name" value="Znf_RING-CH"/>
</dbReference>
<feature type="region of interest" description="Disordered" evidence="6">
    <location>
        <begin position="289"/>
        <end position="359"/>
    </location>
</feature>
<evidence type="ECO:0000256" key="5">
    <source>
        <dbReference type="SAM" id="Coils"/>
    </source>
</evidence>
<protein>
    <submittedName>
        <fullName evidence="8">Zf-RING_2 domain-containing protein</fullName>
    </submittedName>
</protein>
<accession>A0A1Q3CZI8</accession>
<feature type="compositionally biased region" description="Basic and acidic residues" evidence="6">
    <location>
        <begin position="334"/>
        <end position="345"/>
    </location>
</feature>
<keyword evidence="2 4" id="KW-0863">Zinc-finger</keyword>
<evidence type="ECO:0000313" key="9">
    <source>
        <dbReference type="Proteomes" id="UP000187406"/>
    </source>
</evidence>
<evidence type="ECO:0000256" key="3">
    <source>
        <dbReference type="ARBA" id="ARBA00022833"/>
    </source>
</evidence>
<dbReference type="InterPro" id="IPR013083">
    <property type="entry name" value="Znf_RING/FYVE/PHD"/>
</dbReference>
<dbReference type="CDD" id="cd16448">
    <property type="entry name" value="RING-H2"/>
    <property type="match status" value="1"/>
</dbReference>
<dbReference type="PROSITE" id="PS50089">
    <property type="entry name" value="ZF_RING_2"/>
    <property type="match status" value="1"/>
</dbReference>
<feature type="domain" description="RING-type" evidence="7">
    <location>
        <begin position="14"/>
        <end position="62"/>
    </location>
</feature>
<dbReference type="AlphaFoldDB" id="A0A1Q3CZI8"/>
<feature type="coiled-coil region" evidence="5">
    <location>
        <begin position="244"/>
        <end position="278"/>
    </location>
</feature>
<dbReference type="SMART" id="SM00744">
    <property type="entry name" value="RINGv"/>
    <property type="match status" value="1"/>
</dbReference>
<dbReference type="PANTHER" id="PTHR47344:SF1">
    <property type="entry name" value="RING ZINC FINGER PROTEIN-RELATED"/>
    <property type="match status" value="1"/>
</dbReference>
<evidence type="ECO:0000256" key="1">
    <source>
        <dbReference type="ARBA" id="ARBA00022723"/>
    </source>
</evidence>
<keyword evidence="3" id="KW-0862">Zinc</keyword>
<dbReference type="EMBL" id="BDDD01003585">
    <property type="protein sequence ID" value="GAV85473.1"/>
    <property type="molecule type" value="Genomic_DNA"/>
</dbReference>
<keyword evidence="5" id="KW-0175">Coiled coil</keyword>
<dbReference type="Gene3D" id="3.30.40.10">
    <property type="entry name" value="Zinc/RING finger domain, C3HC4 (zinc finger)"/>
    <property type="match status" value="1"/>
</dbReference>
<feature type="coiled-coil region" evidence="5">
    <location>
        <begin position="156"/>
        <end position="183"/>
    </location>
</feature>
<dbReference type="InParanoid" id="A0A1Q3CZI8"/>
<dbReference type="SUPFAM" id="SSF57850">
    <property type="entry name" value="RING/U-box"/>
    <property type="match status" value="1"/>
</dbReference>
<dbReference type="PANTHER" id="PTHR47344">
    <property type="entry name" value="RING ZINC FINGER PROTEIN-RELATED"/>
    <property type="match status" value="1"/>
</dbReference>
<dbReference type="InterPro" id="IPR001841">
    <property type="entry name" value="Znf_RING"/>
</dbReference>
<evidence type="ECO:0000256" key="4">
    <source>
        <dbReference type="PROSITE-ProRule" id="PRU00175"/>
    </source>
</evidence>
<dbReference type="OrthoDB" id="8062037at2759"/>
<feature type="compositionally biased region" description="Polar residues" evidence="6">
    <location>
        <begin position="318"/>
        <end position="333"/>
    </location>
</feature>
<name>A0A1Q3CZI8_CEPFO</name>
<dbReference type="Pfam" id="PF13639">
    <property type="entry name" value="zf-RING_2"/>
    <property type="match status" value="1"/>
</dbReference>
<keyword evidence="9" id="KW-1185">Reference proteome</keyword>
<comment type="caution">
    <text evidence="8">The sequence shown here is derived from an EMBL/GenBank/DDBJ whole genome shotgun (WGS) entry which is preliminary data.</text>
</comment>
<organism evidence="8 9">
    <name type="scientific">Cephalotus follicularis</name>
    <name type="common">Albany pitcher plant</name>
    <dbReference type="NCBI Taxonomy" id="3775"/>
    <lineage>
        <taxon>Eukaryota</taxon>
        <taxon>Viridiplantae</taxon>
        <taxon>Streptophyta</taxon>
        <taxon>Embryophyta</taxon>
        <taxon>Tracheophyta</taxon>
        <taxon>Spermatophyta</taxon>
        <taxon>Magnoliopsida</taxon>
        <taxon>eudicotyledons</taxon>
        <taxon>Gunneridae</taxon>
        <taxon>Pentapetalae</taxon>
        <taxon>rosids</taxon>
        <taxon>fabids</taxon>
        <taxon>Oxalidales</taxon>
        <taxon>Cephalotaceae</taxon>
        <taxon>Cephalotus</taxon>
    </lineage>
</organism>
<dbReference type="FunCoup" id="A0A1Q3CZI8">
    <property type="interactions" value="91"/>
</dbReference>
<dbReference type="GO" id="GO:0008270">
    <property type="term" value="F:zinc ion binding"/>
    <property type="evidence" value="ECO:0007669"/>
    <property type="project" value="UniProtKB-KW"/>
</dbReference>
<gene>
    <name evidence="8" type="ORF">CFOL_v3_28909</name>
</gene>
<reference evidence="9" key="1">
    <citation type="submission" date="2016-04" db="EMBL/GenBank/DDBJ databases">
        <title>Cephalotus genome sequencing.</title>
        <authorList>
            <person name="Fukushima K."/>
            <person name="Hasebe M."/>
            <person name="Fang X."/>
        </authorList>
    </citation>
    <scope>NUCLEOTIDE SEQUENCE [LARGE SCALE GENOMIC DNA]</scope>
    <source>
        <strain evidence="9">cv. St1</strain>
    </source>
</reference>
<dbReference type="STRING" id="3775.A0A1Q3CZI8"/>
<dbReference type="SMART" id="SM00184">
    <property type="entry name" value="RING"/>
    <property type="match status" value="1"/>
</dbReference>
<proteinExistence type="predicted"/>
<sequence>MVVSAGNSFGKTICSICYEDLKPIVEDLQSISICGHVFHELCLQQWFEYCSNEKKYSCPVCKQRCTATNVCRLYFQSVGDQNDAVNTQREQDPDILRDQVKRLEVKVSGLTSYLELRGKEIIEINEELCLCKEKVKNEVALKNEALRQKISIQQLLNSKSEELDKLTIECLRLQERNMALAKELAALKLVSDLNLEEGEVLKFASLGNEANTKDTIDILRKSLVIRNKNYKELMAKCNLLGRGEARASKNLEKAKEKINKLKARVQQLDTAVEVKDNKDLRALKASKKASCKGDIQDGNNGGLNSLPEHYSLPESRTEQLSIPSNNWDQTRSLINDRSHSRKAEEDNYNNDKGANYTKKPTSNMAQYKERDAQFLVDGAAVKFSTAVQGLSNPDFKHQTRVKGTHQCTAPTSEAIYDINGEAEKQETGNLDGLGSRIAVNSDKGSTAAMEKDVILLSDDIEEVQPKLNTKKESSSPFPLSKPADICFSGGLIGPDGTTRYLGKWCKRGQGDGSVAMQGSNASSGDLIAIGADGRGGRIKVLRSLNQYSQDGQEASVSAKRFKYGAKTSNLQTQGCLQIEHFFGRDRH</sequence>